<evidence type="ECO:0000256" key="1">
    <source>
        <dbReference type="SAM" id="Phobius"/>
    </source>
</evidence>
<protein>
    <recommendedName>
        <fullName evidence="2">DUF4349 domain-containing protein</fullName>
    </recommendedName>
</protein>
<dbReference type="Proteomes" id="UP000184447">
    <property type="component" value="Unassembled WGS sequence"/>
</dbReference>
<name>A0A1M5WLD1_9CLOT</name>
<dbReference type="STRING" id="1121316.SAMN02745207_02982"/>
<dbReference type="OrthoDB" id="2162337at2"/>
<reference evidence="3 4" key="1">
    <citation type="submission" date="2016-11" db="EMBL/GenBank/DDBJ databases">
        <authorList>
            <person name="Jaros S."/>
            <person name="Januszkiewicz K."/>
            <person name="Wedrychowicz H."/>
        </authorList>
    </citation>
    <scope>NUCLEOTIDE SEQUENCE [LARGE SCALE GENOMIC DNA]</scope>
    <source>
        <strain evidence="3 4">DSM 8605</strain>
    </source>
</reference>
<proteinExistence type="predicted"/>
<dbReference type="RefSeq" id="WP_073339222.1">
    <property type="nucleotide sequence ID" value="NZ_FQXM01000018.1"/>
</dbReference>
<dbReference type="Pfam" id="PF14257">
    <property type="entry name" value="DUF4349"/>
    <property type="match status" value="1"/>
</dbReference>
<keyword evidence="4" id="KW-1185">Reference proteome</keyword>
<dbReference type="AlphaFoldDB" id="A0A1M5WLD1"/>
<organism evidence="3 4">
    <name type="scientific">Clostridium grantii DSM 8605</name>
    <dbReference type="NCBI Taxonomy" id="1121316"/>
    <lineage>
        <taxon>Bacteria</taxon>
        <taxon>Bacillati</taxon>
        <taxon>Bacillota</taxon>
        <taxon>Clostridia</taxon>
        <taxon>Eubacteriales</taxon>
        <taxon>Clostridiaceae</taxon>
        <taxon>Clostridium</taxon>
    </lineage>
</organism>
<evidence type="ECO:0000313" key="3">
    <source>
        <dbReference type="EMBL" id="SHH88319.1"/>
    </source>
</evidence>
<evidence type="ECO:0000259" key="2">
    <source>
        <dbReference type="Pfam" id="PF14257"/>
    </source>
</evidence>
<accession>A0A1M5WLD1</accession>
<sequence length="316" mass="35660">MKNNKKIIIIIATLISIILILSACGAKNNFGTQNSMDYETNNKAKMDGSGFGKEFTNEISTEETAGTESPEADALINSNRKIIMNYYVSLETKMFDETNAKILERVAEVGGFVQNSQINGKALSYNYESEKRSGYYTLRVPKEKSDAFVKTLGDIGNVTTSTTSSEEVTDQYFDTEAHLKSLQIQEERLLELLKKSGELKDIIEIERELSDVRYQIESMTGTLRKLDNLVDYSTINIDVIEVQELSPETSTKFLEQVKDGFKNSIKSLYNLGKYLIITLVVLLPYLVVISILVIIGLKVRKKITNKKIEKINDKKE</sequence>
<dbReference type="InterPro" id="IPR025645">
    <property type="entry name" value="DUF4349"/>
</dbReference>
<dbReference type="EMBL" id="FQXM01000018">
    <property type="protein sequence ID" value="SHH88319.1"/>
    <property type="molecule type" value="Genomic_DNA"/>
</dbReference>
<evidence type="ECO:0000313" key="4">
    <source>
        <dbReference type="Proteomes" id="UP000184447"/>
    </source>
</evidence>
<gene>
    <name evidence="3" type="ORF">SAMN02745207_02982</name>
</gene>
<keyword evidence="1" id="KW-0472">Membrane</keyword>
<feature type="domain" description="DUF4349" evidence="2">
    <location>
        <begin position="80"/>
        <end position="295"/>
    </location>
</feature>
<dbReference type="PROSITE" id="PS51257">
    <property type="entry name" value="PROKAR_LIPOPROTEIN"/>
    <property type="match status" value="1"/>
</dbReference>
<keyword evidence="1" id="KW-0812">Transmembrane</keyword>
<keyword evidence="1" id="KW-1133">Transmembrane helix</keyword>
<feature type="transmembrane region" description="Helical" evidence="1">
    <location>
        <begin position="274"/>
        <end position="297"/>
    </location>
</feature>